<dbReference type="Pfam" id="PF13460">
    <property type="entry name" value="NAD_binding_10"/>
    <property type="match status" value="1"/>
</dbReference>
<keyword evidence="3" id="KW-0560">Oxidoreductase</keyword>
<dbReference type="Gene3D" id="3.90.25.10">
    <property type="entry name" value="UDP-galactose 4-epimerase, domain 1"/>
    <property type="match status" value="1"/>
</dbReference>
<dbReference type="Gene3D" id="3.40.50.720">
    <property type="entry name" value="NAD(P)-binding Rossmann-like Domain"/>
    <property type="match status" value="1"/>
</dbReference>
<organism evidence="5 6">
    <name type="scientific">Pseudallescheria apiosperma</name>
    <name type="common">Scedosporium apiospermum</name>
    <dbReference type="NCBI Taxonomy" id="563466"/>
    <lineage>
        <taxon>Eukaryota</taxon>
        <taxon>Fungi</taxon>
        <taxon>Dikarya</taxon>
        <taxon>Ascomycota</taxon>
        <taxon>Pezizomycotina</taxon>
        <taxon>Sordariomycetes</taxon>
        <taxon>Hypocreomycetidae</taxon>
        <taxon>Microascales</taxon>
        <taxon>Microascaceae</taxon>
        <taxon>Scedosporium</taxon>
    </lineage>
</organism>
<dbReference type="OrthoDB" id="419598at2759"/>
<dbReference type="HOGENOM" id="CLU_079104_1_1_1"/>
<comment type="caution">
    <text evidence="5">The sequence shown here is derived from an EMBL/GenBank/DDBJ whole genome shotgun (WGS) entry which is preliminary data.</text>
</comment>
<dbReference type="InterPro" id="IPR016040">
    <property type="entry name" value="NAD(P)-bd_dom"/>
</dbReference>
<dbReference type="EMBL" id="JOWA01000132">
    <property type="protein sequence ID" value="KEZ40033.1"/>
    <property type="molecule type" value="Genomic_DNA"/>
</dbReference>
<dbReference type="RefSeq" id="XP_016639832.1">
    <property type="nucleotide sequence ID" value="XM_016790529.1"/>
</dbReference>
<evidence type="ECO:0000256" key="3">
    <source>
        <dbReference type="ARBA" id="ARBA00023002"/>
    </source>
</evidence>
<dbReference type="OMA" id="ICCYFGS"/>
<evidence type="ECO:0000313" key="6">
    <source>
        <dbReference type="Proteomes" id="UP000028545"/>
    </source>
</evidence>
<dbReference type="GeneID" id="27728100"/>
<evidence type="ECO:0000313" key="5">
    <source>
        <dbReference type="EMBL" id="KEZ40033.1"/>
    </source>
</evidence>
<dbReference type="AlphaFoldDB" id="A0A084FY71"/>
<sequence>MAVTVGIAGITGKFARCILANLLKQPSVTVRGYCRDPTKLPPSIQSSPRIHLTKGESGDVQALQSFVRGTDVVICCYLGDNQLMTDGQKKLIDACELEGVKRYIASDYTLDFTKLEYGQLPSKDPMKAVKDYLSTKSVEGVHVLIGAFMDTFWSQWFGIWDPVKVPFSYWGTGEEAWESTSYENAAEFVSAVALDDCAIGMQKFLGDRKNIFQLAELFERVYGVKPKLERLGSLDELYKRMHQLKTQDPQNIFSYLNLFYQYYCTNGQTYLNIDPEKEEHPDVKRVTFEDYLRSHSMESLATAVQSVGSTL</sequence>
<evidence type="ECO:0000259" key="4">
    <source>
        <dbReference type="Pfam" id="PF13460"/>
    </source>
</evidence>
<proteinExistence type="inferred from homology"/>
<reference evidence="5 6" key="1">
    <citation type="journal article" date="2014" name="Genome Announc.">
        <title>Draft genome sequence of the pathogenic fungus Scedosporium apiospermum.</title>
        <authorList>
            <person name="Vandeputte P."/>
            <person name="Ghamrawi S."/>
            <person name="Rechenmann M."/>
            <person name="Iltis A."/>
            <person name="Giraud S."/>
            <person name="Fleury M."/>
            <person name="Thornton C."/>
            <person name="Delhaes L."/>
            <person name="Meyer W."/>
            <person name="Papon N."/>
            <person name="Bouchara J.P."/>
        </authorList>
    </citation>
    <scope>NUCLEOTIDE SEQUENCE [LARGE SCALE GENOMIC DNA]</scope>
    <source>
        <strain evidence="5 6">IHEM 14462</strain>
    </source>
</reference>
<comment type="similarity">
    <text evidence="1">Belongs to the NmrA-type oxidoreductase family. Isoflavone reductase subfamily.</text>
</comment>
<dbReference type="Proteomes" id="UP000028545">
    <property type="component" value="Unassembled WGS sequence"/>
</dbReference>
<dbReference type="InterPro" id="IPR036291">
    <property type="entry name" value="NAD(P)-bd_dom_sf"/>
</dbReference>
<gene>
    <name evidence="5" type="ORF">SAPIO_CDS9028</name>
</gene>
<evidence type="ECO:0000256" key="1">
    <source>
        <dbReference type="ARBA" id="ARBA00005725"/>
    </source>
</evidence>
<dbReference type="GO" id="GO:0016491">
    <property type="term" value="F:oxidoreductase activity"/>
    <property type="evidence" value="ECO:0007669"/>
    <property type="project" value="UniProtKB-KW"/>
</dbReference>
<dbReference type="KEGG" id="sapo:SAPIO_CDS9028"/>
<dbReference type="PANTHER" id="PTHR47706:SF9">
    <property type="entry name" value="NMRA-LIKE DOMAIN-CONTAINING PROTEIN-RELATED"/>
    <property type="match status" value="1"/>
</dbReference>
<protein>
    <submittedName>
        <fullName evidence="5">NmrA-like family protein</fullName>
    </submittedName>
</protein>
<feature type="domain" description="NAD(P)-binding" evidence="4">
    <location>
        <begin position="9"/>
        <end position="107"/>
    </location>
</feature>
<dbReference type="PANTHER" id="PTHR47706">
    <property type="entry name" value="NMRA-LIKE FAMILY PROTEIN"/>
    <property type="match status" value="1"/>
</dbReference>
<dbReference type="SUPFAM" id="SSF51735">
    <property type="entry name" value="NAD(P)-binding Rossmann-fold domains"/>
    <property type="match status" value="1"/>
</dbReference>
<dbReference type="InterPro" id="IPR051609">
    <property type="entry name" value="NmrA/Isoflavone_reductase-like"/>
</dbReference>
<keyword evidence="2" id="KW-0521">NADP</keyword>
<keyword evidence="6" id="KW-1185">Reference proteome</keyword>
<evidence type="ECO:0000256" key="2">
    <source>
        <dbReference type="ARBA" id="ARBA00022857"/>
    </source>
</evidence>
<dbReference type="VEuPathDB" id="FungiDB:SAPIO_CDS9028"/>
<accession>A0A084FY71</accession>
<name>A0A084FY71_PSEDA</name>